<feature type="compositionally biased region" description="Basic residues" evidence="6">
    <location>
        <begin position="141"/>
        <end position="158"/>
    </location>
</feature>
<dbReference type="GO" id="GO:1990404">
    <property type="term" value="F:NAD+-protein mono-ADP-ribosyltransferase activity"/>
    <property type="evidence" value="ECO:0007669"/>
    <property type="project" value="TreeGrafter"/>
</dbReference>
<dbReference type="GO" id="GO:0005730">
    <property type="term" value="C:nucleolus"/>
    <property type="evidence" value="ECO:0007669"/>
    <property type="project" value="TreeGrafter"/>
</dbReference>
<dbReference type="EMBL" id="GL379909">
    <property type="protein sequence ID" value="EGT34076.1"/>
    <property type="molecule type" value="Genomic_DNA"/>
</dbReference>
<dbReference type="InterPro" id="IPR050800">
    <property type="entry name" value="ARTD/PARP"/>
</dbReference>
<dbReference type="GO" id="GO:0006302">
    <property type="term" value="P:double-strand break repair"/>
    <property type="evidence" value="ECO:0007669"/>
    <property type="project" value="TreeGrafter"/>
</dbReference>
<feature type="domain" description="PARP catalytic" evidence="7">
    <location>
        <begin position="164"/>
        <end position="392"/>
    </location>
</feature>
<dbReference type="AlphaFoldDB" id="G0NM99"/>
<evidence type="ECO:0000256" key="6">
    <source>
        <dbReference type="SAM" id="MobiDB-lite"/>
    </source>
</evidence>
<dbReference type="eggNOG" id="KOG1037">
    <property type="taxonomic scope" value="Eukaryota"/>
</dbReference>
<keyword evidence="9" id="KW-1185">Reference proteome</keyword>
<dbReference type="GO" id="GO:0070212">
    <property type="term" value="P:protein poly-ADP-ribosylation"/>
    <property type="evidence" value="ECO:0007669"/>
    <property type="project" value="TreeGrafter"/>
</dbReference>
<evidence type="ECO:0000256" key="3">
    <source>
        <dbReference type="ARBA" id="ARBA00023027"/>
    </source>
</evidence>
<feature type="compositionally biased region" description="Basic and acidic residues" evidence="6">
    <location>
        <begin position="126"/>
        <end position="137"/>
    </location>
</feature>
<dbReference type="GO" id="GO:0003950">
    <property type="term" value="F:NAD+ poly-ADP-ribosyltransferase activity"/>
    <property type="evidence" value="ECO:0007669"/>
    <property type="project" value="UniProtKB-UniRule"/>
</dbReference>
<dbReference type="InterPro" id="IPR012317">
    <property type="entry name" value="Poly(ADP-ribose)pol_cat_dom"/>
</dbReference>
<sequence>MPATKQSFEVSTGEQLTCGECKKEIGPNSLSIGVHRPGHDSAWRDRSCFRKFAKRHGLKLKEEDFVGFGLIGGHKKDVQKDIREINKPQTFVTREWTIEKANGRGTCADQDGCLEDEASCRQNQKKKCEQSRRKEGMQSKTRSRMMRRRRKRRRKRRRRVVDDEEILERYRPLKCRMSSVDRSSPDYEWIEKYVRNSERSEHKVRVQLKNVLKLERAGEAAVFNDTIGNMKALWHGTRTENIASILRHGLCIAPPGAVHTGSMFGKAMYFADFFGESLQYCRRTPGEDAFLLICIVALGRPGITTCPVNPGETANKDCDSLVALGRFRPDENEDQHHADNFSIPLGPPIVQTEGRMDLDLNIKFNEYMVQQTDQVKLEFLVRVNVFFLYEINGYNSQFFKRFR</sequence>
<dbReference type="Gene3D" id="3.90.228.10">
    <property type="match status" value="1"/>
</dbReference>
<dbReference type="OrthoDB" id="429950at2759"/>
<dbReference type="SUPFAM" id="SSF56399">
    <property type="entry name" value="ADP-ribosylation"/>
    <property type="match status" value="1"/>
</dbReference>
<dbReference type="Proteomes" id="UP000008068">
    <property type="component" value="Unassembled WGS sequence"/>
</dbReference>
<dbReference type="PANTHER" id="PTHR10459:SF60">
    <property type="entry name" value="POLY [ADP-RIBOSE] POLYMERASE 2"/>
    <property type="match status" value="1"/>
</dbReference>
<evidence type="ECO:0000256" key="4">
    <source>
        <dbReference type="ARBA" id="ARBA00033987"/>
    </source>
</evidence>
<dbReference type="PROSITE" id="PS51059">
    <property type="entry name" value="PARP_CATALYTIC"/>
    <property type="match status" value="1"/>
</dbReference>
<evidence type="ECO:0000259" key="7">
    <source>
        <dbReference type="PROSITE" id="PS51059"/>
    </source>
</evidence>
<evidence type="ECO:0000256" key="5">
    <source>
        <dbReference type="RuleBase" id="RU362114"/>
    </source>
</evidence>
<proteinExistence type="predicted"/>
<protein>
    <recommendedName>
        <fullName evidence="5">Poly [ADP-ribose] polymerase</fullName>
        <shortName evidence="5">PARP</shortName>
        <ecNumber evidence="5">2.4.2.-</ecNumber>
    </recommendedName>
</protein>
<evidence type="ECO:0000256" key="1">
    <source>
        <dbReference type="ARBA" id="ARBA00022676"/>
    </source>
</evidence>
<accession>G0NM99</accession>
<keyword evidence="1 5" id="KW-0328">Glycosyltransferase</keyword>
<evidence type="ECO:0000313" key="9">
    <source>
        <dbReference type="Proteomes" id="UP000008068"/>
    </source>
</evidence>
<evidence type="ECO:0000313" key="8">
    <source>
        <dbReference type="EMBL" id="EGT34076.1"/>
    </source>
</evidence>
<dbReference type="PANTHER" id="PTHR10459">
    <property type="entry name" value="DNA LIGASE"/>
    <property type="match status" value="1"/>
</dbReference>
<dbReference type="Pfam" id="PF00644">
    <property type="entry name" value="PARP"/>
    <property type="match status" value="1"/>
</dbReference>
<dbReference type="InParanoid" id="G0NM99"/>
<name>G0NM99_CAEBE</name>
<gene>
    <name evidence="8" type="primary">Cbn-pme-1</name>
    <name evidence="8" type="ORF">CAEBREN_14895</name>
</gene>
<organism evidence="9">
    <name type="scientific">Caenorhabditis brenneri</name>
    <name type="common">Nematode worm</name>
    <dbReference type="NCBI Taxonomy" id="135651"/>
    <lineage>
        <taxon>Eukaryota</taxon>
        <taxon>Metazoa</taxon>
        <taxon>Ecdysozoa</taxon>
        <taxon>Nematoda</taxon>
        <taxon>Chromadorea</taxon>
        <taxon>Rhabditida</taxon>
        <taxon>Rhabditina</taxon>
        <taxon>Rhabditomorpha</taxon>
        <taxon>Rhabditoidea</taxon>
        <taxon>Rhabditidae</taxon>
        <taxon>Peloderinae</taxon>
        <taxon>Caenorhabditis</taxon>
    </lineage>
</organism>
<keyword evidence="2 5" id="KW-0808">Transferase</keyword>
<dbReference type="EC" id="2.4.2.-" evidence="5"/>
<reference evidence="9" key="1">
    <citation type="submission" date="2011-07" db="EMBL/GenBank/DDBJ databases">
        <authorList>
            <consortium name="Caenorhabditis brenneri Sequencing and Analysis Consortium"/>
            <person name="Wilson R.K."/>
        </authorList>
    </citation>
    <scope>NUCLEOTIDE SEQUENCE [LARGE SCALE GENOMIC DNA]</scope>
    <source>
        <strain evidence="9">PB2801</strain>
    </source>
</reference>
<feature type="region of interest" description="Disordered" evidence="6">
    <location>
        <begin position="124"/>
        <end position="158"/>
    </location>
</feature>
<dbReference type="HOGENOM" id="CLU_683747_0_0_1"/>
<evidence type="ECO:0000256" key="2">
    <source>
        <dbReference type="ARBA" id="ARBA00022679"/>
    </source>
</evidence>
<dbReference type="STRING" id="135651.G0NM99"/>
<keyword evidence="3 5" id="KW-0520">NAD</keyword>
<comment type="catalytic activity">
    <reaction evidence="4">
        <text>NAD(+) + (ADP-D-ribosyl)n-acceptor = nicotinamide + (ADP-D-ribosyl)n+1-acceptor + H(+).</text>
        <dbReference type="EC" id="2.4.2.30"/>
    </reaction>
</comment>